<protein>
    <submittedName>
        <fullName evidence="2">Uncharacterized protein</fullName>
    </submittedName>
</protein>
<organism evidence="2 3">
    <name type="scientific">Methylobacterium tardum</name>
    <dbReference type="NCBI Taxonomy" id="374432"/>
    <lineage>
        <taxon>Bacteria</taxon>
        <taxon>Pseudomonadati</taxon>
        <taxon>Pseudomonadota</taxon>
        <taxon>Alphaproteobacteria</taxon>
        <taxon>Hyphomicrobiales</taxon>
        <taxon>Methylobacteriaceae</taxon>
        <taxon>Methylobacterium</taxon>
    </lineage>
</organism>
<feature type="region of interest" description="Disordered" evidence="1">
    <location>
        <begin position="165"/>
        <end position="202"/>
    </location>
</feature>
<keyword evidence="3" id="KW-1185">Reference proteome</keyword>
<name>A0AA37WS53_9HYPH</name>
<gene>
    <name evidence="2" type="ORF">GCM10007890_28090</name>
</gene>
<dbReference type="AlphaFoldDB" id="A0AA37WS53"/>
<accession>A0AA37WS53</accession>
<evidence type="ECO:0000313" key="2">
    <source>
        <dbReference type="EMBL" id="GLS70796.1"/>
    </source>
</evidence>
<dbReference type="Proteomes" id="UP001157440">
    <property type="component" value="Unassembled WGS sequence"/>
</dbReference>
<proteinExistence type="predicted"/>
<sequence length="202" mass="21608">MTGWAGIPVLGQNADGSSGWIADTRWVDVRGSFAAAQRRFGGEEGGLPICHHFTVANCDASGNADFGYARGGSIAIRDCWTYVGLAARPDAAAIVLRGEAPTAIVWEGNTGPLTSPIVLNTGAGRGIADPAAYFAAWRAATGKPDVKPFFDWRISDCRAGHFRSRSRDARNGLSRRQLTAVSERLPATAQPQKTRPRLKRAE</sequence>
<evidence type="ECO:0000313" key="3">
    <source>
        <dbReference type="Proteomes" id="UP001157440"/>
    </source>
</evidence>
<comment type="caution">
    <text evidence="2">The sequence shown here is derived from an EMBL/GenBank/DDBJ whole genome shotgun (WGS) entry which is preliminary data.</text>
</comment>
<dbReference type="EMBL" id="BSPL01000017">
    <property type="protein sequence ID" value="GLS70796.1"/>
    <property type="molecule type" value="Genomic_DNA"/>
</dbReference>
<evidence type="ECO:0000256" key="1">
    <source>
        <dbReference type="SAM" id="MobiDB-lite"/>
    </source>
</evidence>
<dbReference type="RefSeq" id="WP_238198291.1">
    <property type="nucleotide sequence ID" value="NZ_BPQZ01000023.1"/>
</dbReference>
<reference evidence="3" key="1">
    <citation type="journal article" date="2019" name="Int. J. Syst. Evol. Microbiol.">
        <title>The Global Catalogue of Microorganisms (GCM) 10K type strain sequencing project: providing services to taxonomists for standard genome sequencing and annotation.</title>
        <authorList>
            <consortium name="The Broad Institute Genomics Platform"/>
            <consortium name="The Broad Institute Genome Sequencing Center for Infectious Disease"/>
            <person name="Wu L."/>
            <person name="Ma J."/>
        </authorList>
    </citation>
    <scope>NUCLEOTIDE SEQUENCE [LARGE SCALE GENOMIC DNA]</scope>
    <source>
        <strain evidence="3">NBRC 103632</strain>
    </source>
</reference>